<dbReference type="CDD" id="cd23024">
    <property type="entry name" value="zf-HIT_ZNHIT2-3"/>
    <property type="match status" value="1"/>
</dbReference>
<feature type="region of interest" description="Disordered" evidence="2">
    <location>
        <begin position="89"/>
        <end position="109"/>
    </location>
</feature>
<feature type="region of interest" description="Disordered" evidence="2">
    <location>
        <begin position="176"/>
        <end position="197"/>
    </location>
</feature>
<keyword evidence="1" id="KW-0862">Zinc</keyword>
<dbReference type="Proteomes" id="UP000030653">
    <property type="component" value="Unassembled WGS sequence"/>
</dbReference>
<dbReference type="AlphaFoldDB" id="M5G457"/>
<evidence type="ECO:0000256" key="1">
    <source>
        <dbReference type="PROSITE-ProRule" id="PRU00453"/>
    </source>
</evidence>
<reference evidence="4 5" key="1">
    <citation type="journal article" date="2012" name="Science">
        <title>The Paleozoic origin of enzymatic lignin decomposition reconstructed from 31 fungal genomes.</title>
        <authorList>
            <person name="Floudas D."/>
            <person name="Binder M."/>
            <person name="Riley R."/>
            <person name="Barry K."/>
            <person name="Blanchette R.A."/>
            <person name="Henrissat B."/>
            <person name="Martinez A.T."/>
            <person name="Otillar R."/>
            <person name="Spatafora J.W."/>
            <person name="Yadav J.S."/>
            <person name="Aerts A."/>
            <person name="Benoit I."/>
            <person name="Boyd A."/>
            <person name="Carlson A."/>
            <person name="Copeland A."/>
            <person name="Coutinho P.M."/>
            <person name="de Vries R.P."/>
            <person name="Ferreira P."/>
            <person name="Findley K."/>
            <person name="Foster B."/>
            <person name="Gaskell J."/>
            <person name="Glotzer D."/>
            <person name="Gorecki P."/>
            <person name="Heitman J."/>
            <person name="Hesse C."/>
            <person name="Hori C."/>
            <person name="Igarashi K."/>
            <person name="Jurgens J.A."/>
            <person name="Kallen N."/>
            <person name="Kersten P."/>
            <person name="Kohler A."/>
            <person name="Kuees U."/>
            <person name="Kumar T.K.A."/>
            <person name="Kuo A."/>
            <person name="LaButti K."/>
            <person name="Larrondo L.F."/>
            <person name="Lindquist E."/>
            <person name="Ling A."/>
            <person name="Lombard V."/>
            <person name="Lucas S."/>
            <person name="Lundell T."/>
            <person name="Martin R."/>
            <person name="McLaughlin D.J."/>
            <person name="Morgenstern I."/>
            <person name="Morin E."/>
            <person name="Murat C."/>
            <person name="Nagy L.G."/>
            <person name="Nolan M."/>
            <person name="Ohm R.A."/>
            <person name="Patyshakuliyeva A."/>
            <person name="Rokas A."/>
            <person name="Ruiz-Duenas F.J."/>
            <person name="Sabat G."/>
            <person name="Salamov A."/>
            <person name="Samejima M."/>
            <person name="Schmutz J."/>
            <person name="Slot J.C."/>
            <person name="St John F."/>
            <person name="Stenlid J."/>
            <person name="Sun H."/>
            <person name="Sun S."/>
            <person name="Syed K."/>
            <person name="Tsang A."/>
            <person name="Wiebenga A."/>
            <person name="Young D."/>
            <person name="Pisabarro A."/>
            <person name="Eastwood D.C."/>
            <person name="Martin F."/>
            <person name="Cullen D."/>
            <person name="Grigoriev I.V."/>
            <person name="Hibbett D.S."/>
        </authorList>
    </citation>
    <scope>NUCLEOTIDE SEQUENCE [LARGE SCALE GENOMIC DNA]</scope>
    <source>
        <strain evidence="4 5">DJM-731 SS1</strain>
    </source>
</reference>
<feature type="compositionally biased region" description="Acidic residues" evidence="2">
    <location>
        <begin position="90"/>
        <end position="109"/>
    </location>
</feature>
<dbReference type="InterPro" id="IPR039646">
    <property type="entry name" value="ZNHIT2"/>
</dbReference>
<feature type="domain" description="HIT-type" evidence="3">
    <location>
        <begin position="20"/>
        <end position="53"/>
    </location>
</feature>
<evidence type="ECO:0000313" key="5">
    <source>
        <dbReference type="Proteomes" id="UP000030653"/>
    </source>
</evidence>
<dbReference type="EMBL" id="JH795859">
    <property type="protein sequence ID" value="EJU03459.1"/>
    <property type="molecule type" value="Genomic_DNA"/>
</dbReference>
<protein>
    <recommendedName>
        <fullName evidence="3">HIT-type domain-containing protein</fullName>
    </recommendedName>
</protein>
<accession>M5G457</accession>
<keyword evidence="5" id="KW-1185">Reference proteome</keyword>
<dbReference type="OrthoDB" id="18412at2759"/>
<dbReference type="PANTHER" id="PTHR15555">
    <property type="entry name" value="ZINC FINGER HIT DOMAIN CONTAINING PROTEIN 2 PROTEIN FON -RELATED"/>
    <property type="match status" value="1"/>
</dbReference>
<dbReference type="PANTHER" id="PTHR15555:SF0">
    <property type="entry name" value="ZINC FINGER HIT DOMAIN-CONTAINING PROTEIN 2"/>
    <property type="match status" value="1"/>
</dbReference>
<gene>
    <name evidence="4" type="ORF">DACRYDRAFT_49633</name>
</gene>
<dbReference type="GO" id="GO:0008270">
    <property type="term" value="F:zinc ion binding"/>
    <property type="evidence" value="ECO:0007669"/>
    <property type="project" value="UniProtKB-UniRule"/>
</dbReference>
<organism evidence="4 5">
    <name type="scientific">Dacryopinax primogenitus (strain DJM 731)</name>
    <name type="common">Brown rot fungus</name>
    <dbReference type="NCBI Taxonomy" id="1858805"/>
    <lineage>
        <taxon>Eukaryota</taxon>
        <taxon>Fungi</taxon>
        <taxon>Dikarya</taxon>
        <taxon>Basidiomycota</taxon>
        <taxon>Agaricomycotina</taxon>
        <taxon>Dacrymycetes</taxon>
        <taxon>Dacrymycetales</taxon>
        <taxon>Dacrymycetaceae</taxon>
        <taxon>Dacryopinax</taxon>
    </lineage>
</organism>
<dbReference type="RefSeq" id="XP_040630353.1">
    <property type="nucleotide sequence ID" value="XM_040774920.1"/>
</dbReference>
<name>M5G457_DACPD</name>
<dbReference type="InterPro" id="IPR007529">
    <property type="entry name" value="Znf_HIT"/>
</dbReference>
<dbReference type="Pfam" id="PF04438">
    <property type="entry name" value="zf-HIT"/>
    <property type="match status" value="1"/>
</dbReference>
<dbReference type="GeneID" id="63689982"/>
<dbReference type="Gene3D" id="3.30.60.190">
    <property type="match status" value="1"/>
</dbReference>
<dbReference type="OMA" id="KERTEPW"/>
<feature type="compositionally biased region" description="Polar residues" evidence="2">
    <location>
        <begin position="181"/>
        <end position="192"/>
    </location>
</feature>
<evidence type="ECO:0000256" key="2">
    <source>
        <dbReference type="SAM" id="MobiDB-lite"/>
    </source>
</evidence>
<dbReference type="HOGENOM" id="CLU_1215198_0_0_1"/>
<dbReference type="PROSITE" id="PS51083">
    <property type="entry name" value="ZF_HIT"/>
    <property type="match status" value="1"/>
</dbReference>
<evidence type="ECO:0000259" key="3">
    <source>
        <dbReference type="PROSITE" id="PS51083"/>
    </source>
</evidence>
<sequence length="228" mass="25910">MWNVGLSVHYCTIPLLTRGRHRCGRQFAKYTCPTCNTPYCSLTCFRSEKHVQCTEPFYKQSLEDEIKAGRSRTADEKRAMLDMLKRFEEQSAEAEETQPSDEEDEESDDLAARLAELDLGMYPAPPNHIWDRLSSDQRAEFLRLVGNPDSDATRALLTQAESVDQVVLPWWEFTDSDTNESNEAQTADTRPQSKYGHEPKMLQLPEGALMTQRGKKGPVLAYNMLAVA</sequence>
<keyword evidence="1" id="KW-0863">Zinc-finger</keyword>
<proteinExistence type="predicted"/>
<dbReference type="STRING" id="1858805.M5G457"/>
<evidence type="ECO:0000313" key="4">
    <source>
        <dbReference type="EMBL" id="EJU03459.1"/>
    </source>
</evidence>
<keyword evidence="1" id="KW-0479">Metal-binding</keyword>
<dbReference type="SUPFAM" id="SSF144232">
    <property type="entry name" value="HIT/MYND zinc finger-like"/>
    <property type="match status" value="1"/>
</dbReference>